<dbReference type="Proteomes" id="UP001620409">
    <property type="component" value="Unassembled WGS sequence"/>
</dbReference>
<sequence>MIELELQALSLSREGLLMDVGRVAAACGFALVRQRLADDPHGVLLTMIVRGPERKQRALETALDAHERIVSFEVSPFVEGSPKPHFAASRSVAKDYVPPPPPAPAPAPAAEKPAAKPDIFATAGVPQVRPAPPVAEVVLPEAKPQPVPEPEPEPEPEFVFIRTPAPAPVSAPVLEPFVELVQLDADVAAVEKLLPKLMGDYPQIFPGMKKLEQSVEAGARESSLLLAGQRIGAWVFERQHALNTKMDLEAAMTRVGVPALSALLEVEYAGNQLHIRNSPLCAEDGHSGCKFLSGYLEGLLGPVVASQGLSIFEVCCRSFGADECVLAVMD</sequence>
<evidence type="ECO:0008006" key="4">
    <source>
        <dbReference type="Google" id="ProtNLM"/>
    </source>
</evidence>
<feature type="compositionally biased region" description="Pro residues" evidence="1">
    <location>
        <begin position="97"/>
        <end position="107"/>
    </location>
</feature>
<keyword evidence="3" id="KW-1185">Reference proteome</keyword>
<evidence type="ECO:0000313" key="3">
    <source>
        <dbReference type="Proteomes" id="UP001620409"/>
    </source>
</evidence>
<gene>
    <name evidence="2" type="ORF">ISP18_11270</name>
</gene>
<reference evidence="2 3" key="1">
    <citation type="submission" date="2020-10" db="EMBL/GenBank/DDBJ databases">
        <title>Phylogeny of dyella-like bacteria.</title>
        <authorList>
            <person name="Fu J."/>
        </authorList>
    </citation>
    <scope>NUCLEOTIDE SEQUENCE [LARGE SCALE GENOMIC DNA]</scope>
    <source>
        <strain evidence="2 3">DHG40</strain>
    </source>
</reference>
<dbReference type="RefSeq" id="WP_380006617.1">
    <property type="nucleotide sequence ID" value="NZ_JADIKI010000023.1"/>
</dbReference>
<comment type="caution">
    <text evidence="2">The sequence shown here is derived from an EMBL/GenBank/DDBJ whole genome shotgun (WGS) entry which is preliminary data.</text>
</comment>
<protein>
    <recommendedName>
        <fullName evidence="4">4-vinyl reductase 4VR domain-containing protein</fullName>
    </recommendedName>
</protein>
<proteinExistence type="predicted"/>
<evidence type="ECO:0000313" key="2">
    <source>
        <dbReference type="EMBL" id="MFK2855173.1"/>
    </source>
</evidence>
<evidence type="ECO:0000256" key="1">
    <source>
        <dbReference type="SAM" id="MobiDB-lite"/>
    </source>
</evidence>
<accession>A0ABW8IIY8</accession>
<feature type="region of interest" description="Disordered" evidence="1">
    <location>
        <begin position="92"/>
        <end position="114"/>
    </location>
</feature>
<organism evidence="2 3">
    <name type="scientific">Dyella humi</name>
    <dbReference type="NCBI Taxonomy" id="1770547"/>
    <lineage>
        <taxon>Bacteria</taxon>
        <taxon>Pseudomonadati</taxon>
        <taxon>Pseudomonadota</taxon>
        <taxon>Gammaproteobacteria</taxon>
        <taxon>Lysobacterales</taxon>
        <taxon>Rhodanobacteraceae</taxon>
        <taxon>Dyella</taxon>
    </lineage>
</organism>
<dbReference type="EMBL" id="JADIKI010000023">
    <property type="protein sequence ID" value="MFK2855173.1"/>
    <property type="molecule type" value="Genomic_DNA"/>
</dbReference>
<name>A0ABW8IIY8_9GAMM</name>